<dbReference type="EMBL" id="FNQH01000013">
    <property type="protein sequence ID" value="SEA95379.1"/>
    <property type="molecule type" value="Genomic_DNA"/>
</dbReference>
<dbReference type="Gene3D" id="2.40.30.200">
    <property type="match status" value="1"/>
</dbReference>
<proteinExistence type="predicted"/>
<gene>
    <name evidence="1" type="ORF">SAMN04488525_1133</name>
</gene>
<protein>
    <submittedName>
        <fullName evidence="1">Phage-related protein</fullName>
    </submittedName>
</protein>
<keyword evidence="2" id="KW-1185">Reference proteome</keyword>
<sequence>MLDTILDQYPTSEYGACVANRPDIPAPELRYEAHDIKGRHGSLIEEDAFDDIEFSVEYNVLEDFNVKPLIRQLRGYFFGKKTLRFSDDDVYYKIKHISINETDNQIAEYGYFTVTYRCDPFTYNLFSTFEVTESGQTILNRGTYASEPYIKVNGSGDITLTINSQNIYLYDVVGYVEIDTQDMEYHKDLLPLENGMAGDFPFFELGNNTISWTGTVTSVEIDGRWRFI</sequence>
<accession>A0AB38A3V8</accession>
<organism evidence="1 2">
    <name type="scientific">Trichococcus collinsii</name>
    <dbReference type="NCBI Taxonomy" id="157076"/>
    <lineage>
        <taxon>Bacteria</taxon>
        <taxon>Bacillati</taxon>
        <taxon>Bacillota</taxon>
        <taxon>Bacilli</taxon>
        <taxon>Lactobacillales</taxon>
        <taxon>Carnobacteriaceae</taxon>
        <taxon>Trichococcus</taxon>
    </lineage>
</organism>
<evidence type="ECO:0000313" key="1">
    <source>
        <dbReference type="EMBL" id="SEA95379.1"/>
    </source>
</evidence>
<name>A0AB38A3V8_9LACT</name>
<comment type="caution">
    <text evidence="1">The sequence shown here is derived from an EMBL/GenBank/DDBJ whole genome shotgun (WGS) entry which is preliminary data.</text>
</comment>
<evidence type="ECO:0000313" key="2">
    <source>
        <dbReference type="Proteomes" id="UP000199042"/>
    </source>
</evidence>
<dbReference type="AlphaFoldDB" id="A0AB38A3V8"/>
<reference evidence="1 2" key="1">
    <citation type="submission" date="2016-10" db="EMBL/GenBank/DDBJ databases">
        <authorList>
            <person name="Varghese N."/>
            <person name="Submissions S."/>
        </authorList>
    </citation>
    <scope>NUCLEOTIDE SEQUENCE [LARGE SCALE GENOMIC DNA]</scope>
    <source>
        <strain evidence="1 2">DSM 14526</strain>
    </source>
</reference>
<dbReference type="Proteomes" id="UP000199042">
    <property type="component" value="Unassembled WGS sequence"/>
</dbReference>
<dbReference type="RefSeq" id="WP_086987788.1">
    <property type="nucleotide sequence ID" value="NZ_FJNA01000005.1"/>
</dbReference>